<feature type="compositionally biased region" description="Pro residues" evidence="1">
    <location>
        <begin position="157"/>
        <end position="172"/>
    </location>
</feature>
<gene>
    <name evidence="3" type="ORF">AKJ09_01788</name>
</gene>
<dbReference type="Proteomes" id="UP000064967">
    <property type="component" value="Chromosome"/>
</dbReference>
<reference evidence="3 4" key="1">
    <citation type="submission" date="2015-08" db="EMBL/GenBank/DDBJ databases">
        <authorList>
            <person name="Babu N.S."/>
            <person name="Beckwith C.J."/>
            <person name="Beseler K.G."/>
            <person name="Brison A."/>
            <person name="Carone J.V."/>
            <person name="Caskin T.P."/>
            <person name="Diamond M."/>
            <person name="Durham M.E."/>
            <person name="Foxe J.M."/>
            <person name="Go M."/>
            <person name="Henderson B.A."/>
            <person name="Jones I.B."/>
            <person name="McGettigan J.A."/>
            <person name="Micheletti S.J."/>
            <person name="Nasrallah M.E."/>
            <person name="Ortiz D."/>
            <person name="Piller C.R."/>
            <person name="Privatt S.R."/>
            <person name="Schneider S.L."/>
            <person name="Sharp S."/>
            <person name="Smith T.C."/>
            <person name="Stanton J.D."/>
            <person name="Ullery H.E."/>
            <person name="Wilson R.J."/>
            <person name="Serrano M.G."/>
            <person name="Buck G."/>
            <person name="Lee V."/>
            <person name="Wang Y."/>
            <person name="Carvalho R."/>
            <person name="Voegtly L."/>
            <person name="Shi R."/>
            <person name="Duckworth R."/>
            <person name="Johnson A."/>
            <person name="Loviza R."/>
            <person name="Walstead R."/>
            <person name="Shah Z."/>
            <person name="Kiflezghi M."/>
            <person name="Wade K."/>
            <person name="Ball S.L."/>
            <person name="Bradley K.W."/>
            <person name="Asai D.J."/>
            <person name="Bowman C.A."/>
            <person name="Russell D.A."/>
            <person name="Pope W.H."/>
            <person name="Jacobs-Sera D."/>
            <person name="Hendrix R.W."/>
            <person name="Hatfull G.F."/>
        </authorList>
    </citation>
    <scope>NUCLEOTIDE SEQUENCE [LARGE SCALE GENOMIC DNA]</scope>
    <source>
        <strain evidence="3 4">DSM 27648</strain>
    </source>
</reference>
<dbReference type="KEGG" id="llu:AKJ09_01788"/>
<proteinExistence type="predicted"/>
<feature type="compositionally biased region" description="Basic and acidic residues" evidence="1">
    <location>
        <begin position="174"/>
        <end position="183"/>
    </location>
</feature>
<sequence length="359" mass="38003">MRRWRRLTCALSMLVASQVILSSPRAARADEGAALESLELAWDAPTSCPSREALLEQLSRALGDSRAAVKVHARGRVRRDPSGSFVLSLGIRSGNLDSKRTVKDPSCEVVTAAAVVMVALAIDPAMALRSEPLAPSGEEASEPPDDAPSQPTRTPTPTMPSPGAPPATPGPPRAEVRRPRPTERQSFMLGVGIGPTIELATFGRPTTGALAGIYVSFRDKLRLDVGVIASTPVQMTIEERPAYGIRVSSAGAVARGCFLPISLGVMQVGPCAGLDFTTARASGFGTAERRSDEARWFAVGAGLLGRERLSPSIHFVESVYGTLPLEAPQYGLQIGDVAYRVHSVSLGVRVTLAIEVTIF</sequence>
<dbReference type="STRING" id="1391654.AKJ09_01788"/>
<evidence type="ECO:0000256" key="1">
    <source>
        <dbReference type="SAM" id="MobiDB-lite"/>
    </source>
</evidence>
<protein>
    <recommendedName>
        <fullName evidence="5">Outer membrane protein beta-barrel domain-containing protein</fullName>
    </recommendedName>
</protein>
<feature type="chain" id="PRO_5005465806" description="Outer membrane protein beta-barrel domain-containing protein" evidence="2">
    <location>
        <begin position="30"/>
        <end position="359"/>
    </location>
</feature>
<feature type="region of interest" description="Disordered" evidence="1">
    <location>
        <begin position="133"/>
        <end position="187"/>
    </location>
</feature>
<name>A0A0K1PPS7_9BACT</name>
<keyword evidence="4" id="KW-1185">Reference proteome</keyword>
<feature type="signal peptide" evidence="2">
    <location>
        <begin position="1"/>
        <end position="29"/>
    </location>
</feature>
<organism evidence="3 4">
    <name type="scientific">Labilithrix luteola</name>
    <dbReference type="NCBI Taxonomy" id="1391654"/>
    <lineage>
        <taxon>Bacteria</taxon>
        <taxon>Pseudomonadati</taxon>
        <taxon>Myxococcota</taxon>
        <taxon>Polyangia</taxon>
        <taxon>Polyangiales</taxon>
        <taxon>Labilitrichaceae</taxon>
        <taxon>Labilithrix</taxon>
    </lineage>
</organism>
<evidence type="ECO:0000313" key="4">
    <source>
        <dbReference type="Proteomes" id="UP000064967"/>
    </source>
</evidence>
<accession>A0A0K1PPS7</accession>
<dbReference type="AlphaFoldDB" id="A0A0K1PPS7"/>
<evidence type="ECO:0000313" key="3">
    <source>
        <dbReference type="EMBL" id="AKU95124.1"/>
    </source>
</evidence>
<evidence type="ECO:0008006" key="5">
    <source>
        <dbReference type="Google" id="ProtNLM"/>
    </source>
</evidence>
<keyword evidence="2" id="KW-0732">Signal</keyword>
<dbReference type="EMBL" id="CP012333">
    <property type="protein sequence ID" value="AKU95124.1"/>
    <property type="molecule type" value="Genomic_DNA"/>
</dbReference>
<evidence type="ECO:0000256" key="2">
    <source>
        <dbReference type="SAM" id="SignalP"/>
    </source>
</evidence>